<dbReference type="Gene3D" id="3.20.20.10">
    <property type="entry name" value="Alanine racemase"/>
    <property type="match status" value="1"/>
</dbReference>
<keyword evidence="5 7" id="KW-0457">Lysine biosynthesis</keyword>
<keyword evidence="5" id="KW-0028">Amino-acid biosynthesis</keyword>
<feature type="binding site" evidence="5">
    <location>
        <begin position="291"/>
        <end position="294"/>
    </location>
    <ligand>
        <name>pyridoxal 5'-phosphate</name>
        <dbReference type="ChEBI" id="CHEBI:597326"/>
    </ligand>
</feature>
<keyword evidence="3 5" id="KW-0663">Pyridoxal phosphate</keyword>
<dbReference type="InterPro" id="IPR029066">
    <property type="entry name" value="PLP-binding_barrel"/>
</dbReference>
<evidence type="ECO:0000256" key="3">
    <source>
        <dbReference type="ARBA" id="ARBA00022898"/>
    </source>
</evidence>
<keyword evidence="4 5" id="KW-0456">Lyase</keyword>
<dbReference type="EMBL" id="CP104013">
    <property type="protein sequence ID" value="UYP45333.1"/>
    <property type="molecule type" value="Genomic_DNA"/>
</dbReference>
<organism evidence="9 10">
    <name type="scientific">Candidatus Lokiarchaeum ossiferum</name>
    <dbReference type="NCBI Taxonomy" id="2951803"/>
    <lineage>
        <taxon>Archaea</taxon>
        <taxon>Promethearchaeati</taxon>
        <taxon>Promethearchaeota</taxon>
        <taxon>Promethearchaeia</taxon>
        <taxon>Promethearchaeales</taxon>
        <taxon>Promethearchaeaceae</taxon>
        <taxon>Candidatus Lokiarchaeum</taxon>
    </lineage>
</organism>
<comment type="pathway">
    <text evidence="5 7">Amino-acid biosynthesis; L-lysine biosynthesis via DAP pathway; L-lysine from DL-2,6-diaminopimelate: step 1/1.</text>
</comment>
<evidence type="ECO:0000313" key="10">
    <source>
        <dbReference type="Proteomes" id="UP001208689"/>
    </source>
</evidence>
<keyword evidence="10" id="KW-1185">Reference proteome</keyword>
<dbReference type="Gene3D" id="2.40.37.10">
    <property type="entry name" value="Lyase, Ornithine Decarboxylase, Chain A, domain 1"/>
    <property type="match status" value="1"/>
</dbReference>
<feature type="binding site" evidence="5">
    <location>
        <position position="294"/>
    </location>
    <ligand>
        <name>substrate</name>
    </ligand>
</feature>
<sequence>MVNDNWLKLKDLEYRNQQLYCGDQSLTELAQTYGTPLYVVNEDLIRKRYRTIHNIFSNRYSKVRIHYAVKSNSNLSVLRILEEEGAYVDAVSSGEVFLTKKSGFTSDRIMQTGNNWTDEEMQYALDNNIMINLDAISHIHRLKKLCGNSNQQLPILSFRINPEFGDGHHDHCITAGKTIKFGIFEPQVIEAFKIAKECGFTQFGAHMHIGSGILNITSFKKALDKYFQIIRSVVEELDITFEFLDFGGGIGIPYRDSENPLSIEKYADLLISKLQYECETMNLGTPYLAIEPGRYISSEASILLSQVNTIKNNGFRHFIGIDAGFNTLIRPVLYGSYHEIVSLLKTESDESIIADVVGQLCESGDVLGKDRKFSHLEERDYLAILDAGAYGFSMSSTYNSRPRSAEVLISRGHANILIRERESFDDLLLHQIIPDRLKIAGGVENHD</sequence>
<evidence type="ECO:0000313" key="9">
    <source>
        <dbReference type="EMBL" id="UYP45333.1"/>
    </source>
</evidence>
<evidence type="ECO:0000256" key="5">
    <source>
        <dbReference type="HAMAP-Rule" id="MF_02120"/>
    </source>
</evidence>
<dbReference type="PROSITE" id="PS00878">
    <property type="entry name" value="ODR_DC_2_1"/>
    <property type="match status" value="1"/>
</dbReference>
<reference evidence="9" key="1">
    <citation type="submission" date="2022-09" db="EMBL/GenBank/DDBJ databases">
        <title>Actin cytoskeleton and complex cell architecture in an #Asgard archaeon.</title>
        <authorList>
            <person name="Ponce Toledo R.I."/>
            <person name="Schleper C."/>
            <person name="Rodrigues Oliveira T."/>
            <person name="Wollweber F."/>
            <person name="Xu J."/>
            <person name="Rittmann S."/>
            <person name="Klingl A."/>
            <person name="Pilhofer M."/>
        </authorList>
    </citation>
    <scope>NUCLEOTIDE SEQUENCE</scope>
    <source>
        <strain evidence="9">B-35</strain>
    </source>
</reference>
<protein>
    <recommendedName>
        <fullName evidence="5 6">Diaminopimelate decarboxylase</fullName>
        <shortName evidence="5">DAP decarboxylase</shortName>
        <shortName evidence="5">DAPDC</shortName>
        <ecNumber evidence="5 6">4.1.1.20</ecNumber>
    </recommendedName>
</protein>
<comment type="catalytic activity">
    <reaction evidence="5 7">
        <text>meso-2,6-diaminopimelate + H(+) = L-lysine + CO2</text>
        <dbReference type="Rhea" id="RHEA:15101"/>
        <dbReference type="ChEBI" id="CHEBI:15378"/>
        <dbReference type="ChEBI" id="CHEBI:16526"/>
        <dbReference type="ChEBI" id="CHEBI:32551"/>
        <dbReference type="ChEBI" id="CHEBI:57791"/>
        <dbReference type="EC" id="4.1.1.20"/>
    </reaction>
</comment>
<feature type="binding site" evidence="5">
    <location>
        <position position="249"/>
    </location>
    <ligand>
        <name>pyridoxal 5'-phosphate</name>
        <dbReference type="ChEBI" id="CHEBI:597326"/>
    </ligand>
</feature>
<feature type="binding site" evidence="5">
    <location>
        <position position="390"/>
    </location>
    <ligand>
        <name>substrate</name>
    </ligand>
</feature>
<feature type="modified residue" description="N6-(pyridoxal phosphate)lysine" evidence="5">
    <location>
        <position position="70"/>
    </location>
</feature>
<feature type="binding site" evidence="5">
    <location>
        <position position="330"/>
    </location>
    <ligand>
        <name>substrate</name>
    </ligand>
</feature>
<dbReference type="GO" id="GO:0008836">
    <property type="term" value="F:diaminopimelate decarboxylase activity"/>
    <property type="evidence" value="ECO:0007669"/>
    <property type="project" value="UniProtKB-EC"/>
</dbReference>
<dbReference type="CDD" id="cd06828">
    <property type="entry name" value="PLPDE_III_DapDC"/>
    <property type="match status" value="1"/>
</dbReference>
<dbReference type="Pfam" id="PF02784">
    <property type="entry name" value="Orn_Arg_deC_N"/>
    <property type="match status" value="1"/>
</dbReference>
<dbReference type="InterPro" id="IPR009006">
    <property type="entry name" value="Ala_racemase/Decarboxylase_C"/>
</dbReference>
<feature type="binding site" evidence="5">
    <location>
        <position position="362"/>
    </location>
    <ligand>
        <name>substrate</name>
    </ligand>
</feature>
<comment type="cofactor">
    <cofactor evidence="1 5 7">
        <name>pyridoxal 5'-phosphate</name>
        <dbReference type="ChEBI" id="CHEBI:597326"/>
    </cofactor>
</comment>
<feature type="domain" description="Orn/DAP/Arg decarboxylase 2 N-terminal" evidence="8">
    <location>
        <begin position="45"/>
        <end position="297"/>
    </location>
</feature>
<dbReference type="SUPFAM" id="SSF50621">
    <property type="entry name" value="Alanine racemase C-terminal domain-like"/>
    <property type="match status" value="1"/>
</dbReference>
<evidence type="ECO:0000259" key="8">
    <source>
        <dbReference type="Pfam" id="PF02784"/>
    </source>
</evidence>
<dbReference type="PRINTS" id="PR01179">
    <property type="entry name" value="ODADCRBXLASE"/>
</dbReference>
<dbReference type="SUPFAM" id="SSF51419">
    <property type="entry name" value="PLP-binding barrel"/>
    <property type="match status" value="1"/>
</dbReference>
<comment type="subunit">
    <text evidence="5">Homodimer.</text>
</comment>
<dbReference type="HAMAP" id="MF_02120">
    <property type="entry name" value="LysA"/>
    <property type="match status" value="1"/>
</dbReference>
<dbReference type="PANTHER" id="PTHR43727">
    <property type="entry name" value="DIAMINOPIMELATE DECARBOXYLASE"/>
    <property type="match status" value="1"/>
</dbReference>
<dbReference type="Proteomes" id="UP001208689">
    <property type="component" value="Chromosome"/>
</dbReference>
<gene>
    <name evidence="5" type="primary">lysA</name>
    <name evidence="9" type="ORF">NEF87_001618</name>
</gene>
<evidence type="ECO:0000256" key="2">
    <source>
        <dbReference type="ARBA" id="ARBA00022793"/>
    </source>
</evidence>
<evidence type="ECO:0000256" key="4">
    <source>
        <dbReference type="ARBA" id="ARBA00023239"/>
    </source>
</evidence>
<dbReference type="NCBIfam" id="TIGR01048">
    <property type="entry name" value="lysA"/>
    <property type="match status" value="1"/>
</dbReference>
<keyword evidence="2 5" id="KW-0210">Decarboxylase</keyword>
<evidence type="ECO:0000256" key="6">
    <source>
        <dbReference type="NCBIfam" id="TIGR01048"/>
    </source>
</evidence>
<proteinExistence type="inferred from homology"/>
<dbReference type="EC" id="4.1.1.20" evidence="5 6"/>
<dbReference type="InterPro" id="IPR022653">
    <property type="entry name" value="De-COase2_pyr-phos_BS"/>
</dbReference>
<dbReference type="PRINTS" id="PR01181">
    <property type="entry name" value="DAPDCRBXLASE"/>
</dbReference>
<name>A0ABY6HPS5_9ARCH</name>
<feature type="binding site" evidence="5">
    <location>
        <position position="334"/>
    </location>
    <ligand>
        <name>substrate</name>
    </ligand>
</feature>
<dbReference type="PANTHER" id="PTHR43727:SF2">
    <property type="entry name" value="GROUP IV DECARBOXYLASE"/>
    <property type="match status" value="1"/>
</dbReference>
<evidence type="ECO:0000256" key="7">
    <source>
        <dbReference type="RuleBase" id="RU003738"/>
    </source>
</evidence>
<feature type="binding site" evidence="5">
    <location>
        <position position="390"/>
    </location>
    <ligand>
        <name>pyridoxal 5'-phosphate</name>
        <dbReference type="ChEBI" id="CHEBI:597326"/>
    </ligand>
</feature>
<accession>A0ABY6HPS5</accession>
<dbReference type="InterPro" id="IPR022644">
    <property type="entry name" value="De-COase2_N"/>
</dbReference>
<dbReference type="InterPro" id="IPR000183">
    <property type="entry name" value="Orn/DAP/Arg_de-COase"/>
</dbReference>
<dbReference type="InterPro" id="IPR002986">
    <property type="entry name" value="DAP_deCOOHase_LysA"/>
</dbReference>
<comment type="function">
    <text evidence="5">Specifically catalyzes the decarboxylation of meso-diaminopimelate (meso-DAP) to L-lysine.</text>
</comment>
<evidence type="ECO:0000256" key="1">
    <source>
        <dbReference type="ARBA" id="ARBA00001933"/>
    </source>
</evidence>
<comment type="similarity">
    <text evidence="5">Belongs to the Orn/Lys/Arg decarboxylase class-II family. LysA subfamily.</text>
</comment>